<dbReference type="AlphaFoldDB" id="A0A438DC24"/>
<reference evidence="2 3" key="1">
    <citation type="journal article" date="2018" name="PLoS Genet.">
        <title>Population sequencing reveals clonal diversity and ancestral inbreeding in the grapevine cultivar Chardonnay.</title>
        <authorList>
            <person name="Roach M.J."/>
            <person name="Johnson D.L."/>
            <person name="Bohlmann J."/>
            <person name="van Vuuren H.J."/>
            <person name="Jones S.J."/>
            <person name="Pretorius I.S."/>
            <person name="Schmidt S.A."/>
            <person name="Borneman A.R."/>
        </authorList>
    </citation>
    <scope>NUCLEOTIDE SEQUENCE [LARGE SCALE GENOMIC DNA]</scope>
    <source>
        <strain evidence="3">cv. Chardonnay</strain>
        <tissue evidence="2">Leaf</tissue>
    </source>
</reference>
<protein>
    <recommendedName>
        <fullName evidence="1">Reverse transcriptase zinc-binding domain-containing protein</fullName>
    </recommendedName>
</protein>
<dbReference type="PANTHER" id="PTHR36617">
    <property type="entry name" value="PROTEIN, PUTATIVE-RELATED"/>
    <property type="match status" value="1"/>
</dbReference>
<comment type="caution">
    <text evidence="2">The sequence shown here is derived from an EMBL/GenBank/DDBJ whole genome shotgun (WGS) entry which is preliminary data.</text>
</comment>
<evidence type="ECO:0000259" key="1">
    <source>
        <dbReference type="Pfam" id="PF13966"/>
    </source>
</evidence>
<dbReference type="Pfam" id="PF13966">
    <property type="entry name" value="zf-RVT"/>
    <property type="match status" value="1"/>
</dbReference>
<dbReference type="PANTHER" id="PTHR36617:SF15">
    <property type="entry name" value="REVERSE TRANSCRIPTASE ZINC-BINDING DOMAIN-CONTAINING PROTEIN"/>
    <property type="match status" value="1"/>
</dbReference>
<evidence type="ECO:0000313" key="3">
    <source>
        <dbReference type="Proteomes" id="UP000288805"/>
    </source>
</evidence>
<dbReference type="InterPro" id="IPR026960">
    <property type="entry name" value="RVT-Znf"/>
</dbReference>
<proteinExistence type="predicted"/>
<accession>A0A438DC24</accession>
<gene>
    <name evidence="2" type="ORF">CK203_095573</name>
</gene>
<dbReference type="EMBL" id="QGNW01001698">
    <property type="protein sequence ID" value="RVW32994.1"/>
    <property type="molecule type" value="Genomic_DNA"/>
</dbReference>
<feature type="domain" description="Reverse transcriptase zinc-binding" evidence="1">
    <location>
        <begin position="87"/>
        <end position="171"/>
    </location>
</feature>
<organism evidence="2 3">
    <name type="scientific">Vitis vinifera</name>
    <name type="common">Grape</name>
    <dbReference type="NCBI Taxonomy" id="29760"/>
    <lineage>
        <taxon>Eukaryota</taxon>
        <taxon>Viridiplantae</taxon>
        <taxon>Streptophyta</taxon>
        <taxon>Embryophyta</taxon>
        <taxon>Tracheophyta</taxon>
        <taxon>Spermatophyta</taxon>
        <taxon>Magnoliopsida</taxon>
        <taxon>eudicotyledons</taxon>
        <taxon>Gunneridae</taxon>
        <taxon>Pentapetalae</taxon>
        <taxon>rosids</taxon>
        <taxon>Vitales</taxon>
        <taxon>Vitaceae</taxon>
        <taxon>Viteae</taxon>
        <taxon>Vitis</taxon>
    </lineage>
</organism>
<name>A0A438DC24_VITVI</name>
<sequence length="216" mass="25016">MHLGLDLVPRLKASFAFRVVREGHGVGVWKAIRGRWEMLKTRTGFTVGFGNRVKFWKDKWCGDSSLRESFSELYSIASSKGAWDGAFFVKSFYSSLTNRRVELFPHGIVWNSWVPPRISFFAWEATWAKILTLVQLKKRGWRIPNICYLCKEEEETSDHILIHCSKAHLLWQLIFALFGIQWVLSCSIREVLLSWHGSFVGKKGKKAWKAAPLCMF</sequence>
<evidence type="ECO:0000313" key="2">
    <source>
        <dbReference type="EMBL" id="RVW32994.1"/>
    </source>
</evidence>
<dbReference type="Proteomes" id="UP000288805">
    <property type="component" value="Unassembled WGS sequence"/>
</dbReference>